<evidence type="ECO:0000313" key="1">
    <source>
        <dbReference type="EMBL" id="CUS04563.2"/>
    </source>
</evidence>
<dbReference type="Proteomes" id="UP000215027">
    <property type="component" value="Chromosome I"/>
</dbReference>
<evidence type="ECO:0000313" key="2">
    <source>
        <dbReference type="Proteomes" id="UP000215027"/>
    </source>
</evidence>
<protein>
    <submittedName>
        <fullName evidence="1">Uncharacterized protein</fullName>
    </submittedName>
</protein>
<proteinExistence type="predicted"/>
<gene>
    <name evidence="1" type="ORF">CFX0092_A2685</name>
</gene>
<organism evidence="1 2">
    <name type="scientific">Candidatus Promineifilum breve</name>
    <dbReference type="NCBI Taxonomy" id="1806508"/>
    <lineage>
        <taxon>Bacteria</taxon>
        <taxon>Bacillati</taxon>
        <taxon>Chloroflexota</taxon>
        <taxon>Ardenticatenia</taxon>
        <taxon>Candidatus Promineifilales</taxon>
        <taxon>Candidatus Promineifilaceae</taxon>
        <taxon>Candidatus Promineifilum</taxon>
    </lineage>
</organism>
<reference evidence="1" key="1">
    <citation type="submission" date="2016-01" db="EMBL/GenBank/DDBJ databases">
        <authorList>
            <person name="Mcilroy J.S."/>
            <person name="Karst M S."/>
            <person name="Albertsen M."/>
        </authorList>
    </citation>
    <scope>NUCLEOTIDE SEQUENCE</scope>
    <source>
        <strain evidence="1">Cfx-K</strain>
    </source>
</reference>
<dbReference type="KEGG" id="pbf:CFX0092_A2685"/>
<keyword evidence="2" id="KW-1185">Reference proteome</keyword>
<dbReference type="EMBL" id="LN890655">
    <property type="protein sequence ID" value="CUS04563.2"/>
    <property type="molecule type" value="Genomic_DNA"/>
</dbReference>
<sequence>MGAKGVGRFAVLGDILAEEGGQVQCTSESTSCL</sequence>
<accession>A0A170PHY4</accession>
<name>A0A170PHY4_9CHLR</name>
<dbReference type="AlphaFoldDB" id="A0A170PHY4"/>